<reference evidence="1" key="1">
    <citation type="submission" date="2020-11" db="EMBL/GenBank/DDBJ databases">
        <title>Gallus gallus (Chicken) genome, bGalGal1, GRCg7b, maternal haplotype autosomes + Z &amp; W.</title>
        <authorList>
            <person name="Warren W."/>
            <person name="Formenti G."/>
            <person name="Fedrigo O."/>
            <person name="Haase B."/>
            <person name="Mountcastle J."/>
            <person name="Balacco J."/>
            <person name="Tracey A."/>
            <person name="Schneider V."/>
            <person name="Okimoto R."/>
            <person name="Cheng H."/>
            <person name="Hawken R."/>
            <person name="Howe K."/>
            <person name="Jarvis E.D."/>
        </authorList>
    </citation>
    <scope>NUCLEOTIDE SEQUENCE [LARGE SCALE GENOMIC DNA]</scope>
    <source>
        <strain evidence="1">Broiler</strain>
    </source>
</reference>
<sequence length="92" mass="10418">MAMYDEDLLKNPFYLAIQKRRPDLCSKVAELHGIVLVPCKGSLSSNCLSNCQFESYVLKPLEENFQTLNGKVCLFWYLGDALVNDSLQLVTN</sequence>
<dbReference type="Ensembl" id="ENSGALT00010060557.1">
    <property type="protein sequence ID" value="ENSGALP00010037316.1"/>
    <property type="gene ID" value="ENSGALG00010024806.1"/>
</dbReference>
<dbReference type="OrthoDB" id="411646at2759"/>
<dbReference type="GeneTree" id="ENSGT00940000157021"/>
<dbReference type="PANTHER" id="PTHR24170:SF2">
    <property type="entry name" value="ANKYRIN REPEAT DOMAIN-CONTAINING PROTEIN 27"/>
    <property type="match status" value="1"/>
</dbReference>
<reference evidence="1" key="3">
    <citation type="submission" date="2025-09" db="UniProtKB">
        <authorList>
            <consortium name="Ensembl"/>
        </authorList>
    </citation>
    <scope>IDENTIFICATION</scope>
    <source>
        <strain evidence="1">broiler</strain>
    </source>
</reference>
<accession>A0A8V0ZZZ6</accession>
<dbReference type="Proteomes" id="UP000000539">
    <property type="component" value="Chromosome 11"/>
</dbReference>
<reference evidence="1" key="2">
    <citation type="submission" date="2025-08" db="UniProtKB">
        <authorList>
            <consortium name="Ensembl"/>
        </authorList>
    </citation>
    <scope>IDENTIFICATION</scope>
    <source>
        <strain evidence="1">broiler</strain>
    </source>
</reference>
<keyword evidence="2" id="KW-1185">Reference proteome</keyword>
<evidence type="ECO:0000313" key="2">
    <source>
        <dbReference type="Proteomes" id="UP000000539"/>
    </source>
</evidence>
<evidence type="ECO:0000313" key="1">
    <source>
        <dbReference type="Ensembl" id="ENSGALP00010037316.1"/>
    </source>
</evidence>
<dbReference type="AlphaFoldDB" id="A0A8V0ZZZ6"/>
<dbReference type="PANTHER" id="PTHR24170">
    <property type="entry name" value="ANKYRIN REPEAT DOMAIN-CONTAINING PROTEIN 27"/>
    <property type="match status" value="1"/>
</dbReference>
<protein>
    <submittedName>
        <fullName evidence="1">Ankyrin repeat domain 27</fullName>
    </submittedName>
</protein>
<name>A0A8V0ZZZ6_CHICK</name>
<proteinExistence type="predicted"/>
<gene>
    <name evidence="1" type="primary">ANKRD27</name>
</gene>
<dbReference type="InterPro" id="IPR051248">
    <property type="entry name" value="UPF0507/Ank_repeat_27"/>
</dbReference>
<organism evidence="1 2">
    <name type="scientific">Gallus gallus</name>
    <name type="common">Chicken</name>
    <dbReference type="NCBI Taxonomy" id="9031"/>
    <lineage>
        <taxon>Eukaryota</taxon>
        <taxon>Metazoa</taxon>
        <taxon>Chordata</taxon>
        <taxon>Craniata</taxon>
        <taxon>Vertebrata</taxon>
        <taxon>Euteleostomi</taxon>
        <taxon>Archelosauria</taxon>
        <taxon>Archosauria</taxon>
        <taxon>Dinosauria</taxon>
        <taxon>Saurischia</taxon>
        <taxon>Theropoda</taxon>
        <taxon>Coelurosauria</taxon>
        <taxon>Aves</taxon>
        <taxon>Neognathae</taxon>
        <taxon>Galloanserae</taxon>
        <taxon>Galliformes</taxon>
        <taxon>Phasianidae</taxon>
        <taxon>Phasianinae</taxon>
        <taxon>Gallus</taxon>
    </lineage>
</organism>